<dbReference type="InterPro" id="IPR055361">
    <property type="entry name" value="tRNA_methyltr_TrmB_bact"/>
</dbReference>
<sequence>MSRIRNKPWADQYLKDNDHIVVQEPFTHKGTWKELFNEDQPVHLEIGTGRGAFISGMAKQHPEMNFIGIERVKNVIVGTLKKIIEADVSNVRLMNVDAKDLRDIFAPNEIDQIYLNFSDPWPKSRHEKRRLTYHTFLEQYEDVLKTNGNLVMKTDNQQLFEYSLASFSKYGCIIEEVSLDLHALEDPLNVKTEYEEKFSEKGQPIYRCKVRFPER</sequence>
<evidence type="ECO:0000313" key="10">
    <source>
        <dbReference type="EMBL" id="KGX84033.1"/>
    </source>
</evidence>
<dbReference type="Gene3D" id="3.40.50.150">
    <property type="entry name" value="Vaccinia Virus protein VP39"/>
    <property type="match status" value="1"/>
</dbReference>
<dbReference type="RefSeq" id="WP_036843176.1">
    <property type="nucleotide sequence ID" value="NZ_AVPF01000069.1"/>
</dbReference>
<dbReference type="InterPro" id="IPR029063">
    <property type="entry name" value="SAM-dependent_MTases_sf"/>
</dbReference>
<dbReference type="PROSITE" id="PS51625">
    <property type="entry name" value="SAM_MT_TRMB"/>
    <property type="match status" value="1"/>
</dbReference>
<dbReference type="CDD" id="cd02440">
    <property type="entry name" value="AdoMet_MTases"/>
    <property type="match status" value="1"/>
</dbReference>
<dbReference type="NCBIfam" id="TIGR00091">
    <property type="entry name" value="tRNA (guanosine(46)-N7)-methyltransferase TrmB"/>
    <property type="match status" value="1"/>
</dbReference>
<evidence type="ECO:0000256" key="1">
    <source>
        <dbReference type="ARBA" id="ARBA00000142"/>
    </source>
</evidence>
<dbReference type="OrthoDB" id="9802090at2"/>
<reference evidence="10 11" key="1">
    <citation type="submission" date="2013-08" db="EMBL/GenBank/DDBJ databases">
        <authorList>
            <person name="Huang J."/>
            <person name="Wang G."/>
        </authorList>
    </citation>
    <scope>NUCLEOTIDE SEQUENCE [LARGE SCALE GENOMIC DNA]</scope>
    <source>
        <strain evidence="10 11">BH030004</strain>
    </source>
</reference>
<feature type="binding site" evidence="9">
    <location>
        <position position="45"/>
    </location>
    <ligand>
        <name>S-adenosyl-L-methionine</name>
        <dbReference type="ChEBI" id="CHEBI:59789"/>
    </ligand>
</feature>
<name>A0A0A5FYX8_9BACI</name>
<dbReference type="EC" id="2.1.1.33" evidence="9"/>
<evidence type="ECO:0000256" key="7">
    <source>
        <dbReference type="ARBA" id="ARBA00060552"/>
    </source>
</evidence>
<keyword evidence="6 9" id="KW-0819">tRNA processing</keyword>
<evidence type="ECO:0000256" key="3">
    <source>
        <dbReference type="ARBA" id="ARBA00022603"/>
    </source>
</evidence>
<dbReference type="Proteomes" id="UP000030403">
    <property type="component" value="Unassembled WGS sequence"/>
</dbReference>
<accession>A0A0A5FYX8</accession>
<protein>
    <recommendedName>
        <fullName evidence="9">tRNA (guanine-N(7)-)-methyltransferase</fullName>
        <ecNumber evidence="9">2.1.1.33</ecNumber>
    </recommendedName>
    <alternativeName>
        <fullName evidence="9">tRNA (guanine(46)-N(7))-methyltransferase</fullName>
    </alternativeName>
    <alternativeName>
        <fullName evidence="9">tRNA(m7G46)-methyltransferase</fullName>
    </alternativeName>
</protein>
<dbReference type="eggNOG" id="COG0220">
    <property type="taxonomic scope" value="Bacteria"/>
</dbReference>
<dbReference type="PANTHER" id="PTHR23417:SF14">
    <property type="entry name" value="PENTACOTRIPEPTIDE-REPEAT REGION OF PRORP DOMAIN-CONTAINING PROTEIN"/>
    <property type="match status" value="1"/>
</dbReference>
<dbReference type="Pfam" id="PF02390">
    <property type="entry name" value="Methyltransf_4"/>
    <property type="match status" value="1"/>
</dbReference>
<dbReference type="AlphaFoldDB" id="A0A0A5FYX8"/>
<dbReference type="UniPathway" id="UPA00989"/>
<dbReference type="GO" id="GO:0043527">
    <property type="term" value="C:tRNA methyltransferase complex"/>
    <property type="evidence" value="ECO:0007669"/>
    <property type="project" value="TreeGrafter"/>
</dbReference>
<dbReference type="GO" id="GO:0008176">
    <property type="term" value="F:tRNA (guanine(46)-N7)-methyltransferase activity"/>
    <property type="evidence" value="ECO:0007669"/>
    <property type="project" value="UniProtKB-UniRule"/>
</dbReference>
<dbReference type="STRING" id="1385511.GCA_000425225_00574"/>
<feature type="binding site" evidence="9">
    <location>
        <begin position="192"/>
        <end position="195"/>
    </location>
    <ligand>
        <name>substrate</name>
    </ligand>
</feature>
<keyword evidence="11" id="KW-1185">Reference proteome</keyword>
<organism evidence="10 11">
    <name type="scientific">Pontibacillus marinus BH030004 = DSM 16465</name>
    <dbReference type="NCBI Taxonomy" id="1385511"/>
    <lineage>
        <taxon>Bacteria</taxon>
        <taxon>Bacillati</taxon>
        <taxon>Bacillota</taxon>
        <taxon>Bacilli</taxon>
        <taxon>Bacillales</taxon>
        <taxon>Bacillaceae</taxon>
        <taxon>Pontibacillus</taxon>
    </lineage>
</organism>
<feature type="binding site" evidence="9">
    <location>
        <position position="123"/>
    </location>
    <ligand>
        <name>substrate</name>
    </ligand>
</feature>
<dbReference type="InterPro" id="IPR003358">
    <property type="entry name" value="tRNA_(Gua-N-7)_MeTrfase_Trmb"/>
</dbReference>
<feature type="region of interest" description="Interaction with RNA" evidence="9">
    <location>
        <begin position="125"/>
        <end position="130"/>
    </location>
</feature>
<dbReference type="NCBIfam" id="NF001080">
    <property type="entry name" value="PRK00121.2-2"/>
    <property type="match status" value="1"/>
</dbReference>
<evidence type="ECO:0000256" key="2">
    <source>
        <dbReference type="ARBA" id="ARBA00003015"/>
    </source>
</evidence>
<keyword evidence="3 9" id="KW-0489">Methyltransferase</keyword>
<dbReference type="PANTHER" id="PTHR23417">
    <property type="entry name" value="3-DEOXY-D-MANNO-OCTULOSONIC-ACID TRANSFERASE/TRNA GUANINE-N 7 - -METHYLTRANSFERASE"/>
    <property type="match status" value="1"/>
</dbReference>
<keyword evidence="5 9" id="KW-0949">S-adenosyl-L-methionine</keyword>
<evidence type="ECO:0000256" key="9">
    <source>
        <dbReference type="HAMAP-Rule" id="MF_01057"/>
    </source>
</evidence>
<dbReference type="SUPFAM" id="SSF53335">
    <property type="entry name" value="S-adenosyl-L-methionine-dependent methyltransferases"/>
    <property type="match status" value="1"/>
</dbReference>
<dbReference type="FunFam" id="3.40.50.150:FF:000035">
    <property type="entry name" value="tRNA (guanine-N(7)-)-methyltransferase"/>
    <property type="match status" value="1"/>
</dbReference>
<keyword evidence="4 9" id="KW-0808">Transferase</keyword>
<dbReference type="HAMAP" id="MF_01057">
    <property type="entry name" value="tRNA_methyltr_TrmB"/>
    <property type="match status" value="1"/>
</dbReference>
<comment type="caution">
    <text evidence="10">The sequence shown here is derived from an EMBL/GenBank/DDBJ whole genome shotgun (WGS) entry which is preliminary data.</text>
</comment>
<evidence type="ECO:0000256" key="8">
    <source>
        <dbReference type="ARBA" id="ARBA00060767"/>
    </source>
</evidence>
<gene>
    <name evidence="9" type="primary">trmB</name>
    <name evidence="10" type="ORF">N783_19360</name>
</gene>
<comment type="similarity">
    <text evidence="8 9">Belongs to the class I-like SAM-binding methyltransferase superfamily. TrmB family.</text>
</comment>
<feature type="binding site" evidence="9">
    <location>
        <position position="119"/>
    </location>
    <ligand>
        <name>S-adenosyl-L-methionine</name>
        <dbReference type="ChEBI" id="CHEBI:59789"/>
    </ligand>
</feature>
<feature type="binding site" evidence="9">
    <location>
        <position position="155"/>
    </location>
    <ligand>
        <name>substrate</name>
    </ligand>
</feature>
<evidence type="ECO:0000256" key="6">
    <source>
        <dbReference type="ARBA" id="ARBA00022694"/>
    </source>
</evidence>
<feature type="binding site" evidence="9">
    <location>
        <position position="70"/>
    </location>
    <ligand>
        <name>S-adenosyl-L-methionine</name>
        <dbReference type="ChEBI" id="CHEBI:59789"/>
    </ligand>
</feature>
<dbReference type="EMBL" id="AVPF01000069">
    <property type="protein sequence ID" value="KGX84033.1"/>
    <property type="molecule type" value="Genomic_DNA"/>
</dbReference>
<comment type="pathway">
    <text evidence="7 9">tRNA modification; N(7)-methylguanine-tRNA biosynthesis.</text>
</comment>
<evidence type="ECO:0000256" key="5">
    <source>
        <dbReference type="ARBA" id="ARBA00022691"/>
    </source>
</evidence>
<evidence type="ECO:0000256" key="4">
    <source>
        <dbReference type="ARBA" id="ARBA00022679"/>
    </source>
</evidence>
<evidence type="ECO:0000313" key="11">
    <source>
        <dbReference type="Proteomes" id="UP000030403"/>
    </source>
</evidence>
<proteinExistence type="inferred from homology"/>
<feature type="binding site" evidence="9">
    <location>
        <position position="97"/>
    </location>
    <ligand>
        <name>S-adenosyl-L-methionine</name>
        <dbReference type="ChEBI" id="CHEBI:59789"/>
    </ligand>
</feature>
<comment type="catalytic activity">
    <reaction evidence="1 9">
        <text>guanosine(46) in tRNA + S-adenosyl-L-methionine = N(7)-methylguanosine(46) in tRNA + S-adenosyl-L-homocysteine</text>
        <dbReference type="Rhea" id="RHEA:42708"/>
        <dbReference type="Rhea" id="RHEA-COMP:10188"/>
        <dbReference type="Rhea" id="RHEA-COMP:10189"/>
        <dbReference type="ChEBI" id="CHEBI:57856"/>
        <dbReference type="ChEBI" id="CHEBI:59789"/>
        <dbReference type="ChEBI" id="CHEBI:74269"/>
        <dbReference type="ChEBI" id="CHEBI:74480"/>
        <dbReference type="EC" id="2.1.1.33"/>
    </reaction>
</comment>
<comment type="function">
    <text evidence="2 9">Catalyzes the formation of N(7)-methylguanine at position 46 (m7G46) in tRNA.</text>
</comment>